<feature type="domain" description="HTH araC/xylS-type" evidence="3">
    <location>
        <begin position="191"/>
        <end position="260"/>
    </location>
</feature>
<proteinExistence type="predicted"/>
<dbReference type="PATRIC" id="fig|1068978.7.peg.3991"/>
<accession>A0A076MXX1</accession>
<dbReference type="SMART" id="SM00342">
    <property type="entry name" value="HTH_ARAC"/>
    <property type="match status" value="1"/>
</dbReference>
<keyword evidence="2" id="KW-0804">Transcription</keyword>
<dbReference type="SUPFAM" id="SSF52317">
    <property type="entry name" value="Class I glutamine amidotransferase-like"/>
    <property type="match status" value="1"/>
</dbReference>
<dbReference type="Gene3D" id="1.10.10.60">
    <property type="entry name" value="Homeodomain-like"/>
    <property type="match status" value="1"/>
</dbReference>
<dbReference type="eggNOG" id="COG1335">
    <property type="taxonomic scope" value="Bacteria"/>
</dbReference>
<dbReference type="InterPro" id="IPR018060">
    <property type="entry name" value="HTH_AraC"/>
</dbReference>
<evidence type="ECO:0000256" key="2">
    <source>
        <dbReference type="ARBA" id="ARBA00023163"/>
    </source>
</evidence>
<dbReference type="KEGG" id="amq:AMETH_3734"/>
<dbReference type="Pfam" id="PF12833">
    <property type="entry name" value="HTH_18"/>
    <property type="match status" value="1"/>
</dbReference>
<dbReference type="Gene3D" id="3.40.50.850">
    <property type="entry name" value="Isochorismatase-like"/>
    <property type="match status" value="1"/>
</dbReference>
<reference evidence="4 5" key="1">
    <citation type="submission" date="2014-07" db="EMBL/GenBank/DDBJ databases">
        <title>Whole Genome Sequence of the Amycolatopsis methanolica 239.</title>
        <authorList>
            <person name="Tang B."/>
        </authorList>
    </citation>
    <scope>NUCLEOTIDE SEQUENCE [LARGE SCALE GENOMIC DNA]</scope>
    <source>
        <strain evidence="4 5">239</strain>
    </source>
</reference>
<keyword evidence="1" id="KW-0805">Transcription regulation</keyword>
<dbReference type="HOGENOM" id="CLU_527514_0_0_11"/>
<dbReference type="GO" id="GO:0043565">
    <property type="term" value="F:sequence-specific DNA binding"/>
    <property type="evidence" value="ECO:0007669"/>
    <property type="project" value="InterPro"/>
</dbReference>
<sequence>MAGRRSRPPRRHRPDGGVVATSAGVRLVTDLAFADVDGSLDMLLVPGAVDLHPGGPVARIDQEVVAWVKATAPQARRVASVCVGAHVVAAAGLLDGKTATTHWSTAAQLAADHPAVRVDPDPIFVRSGNVWTGAGISACMDLALALVAEDLGEEVALDVARQLVMYLKRQGGQSQFSVPLSSPPATRRDIDELRMFIADHLDGDLSTAALAARMCLSERHFARVFQQETGHPPAAYVEAARVEAARRLLEGTDEPLDRIAGVRARLRGDPAPGDAQAGRHHARGLPPPVPHHCLTLSFRAWQSRRACRSPAQKEFRHARFPDPAGGFGLGAELPRLADATIVLIDFQNTYRSGVLALEGAEPALSAGARLLAAARAAGAPVVHVVNDGGPGSPYDIRADIGAISPEVSPAEGEPVVVKRFPDAFHETGLEKVLRELGSGTDLVLAGFMTHMCVTSTARGVFNRGYRPTVVAEPTATRNLPAPDGTAVAAATLRTAALTTIGDLFGTIAPTVEDLIS</sequence>
<dbReference type="SUPFAM" id="SSF52499">
    <property type="entry name" value="Isochorismatase-like hydrolases"/>
    <property type="match status" value="1"/>
</dbReference>
<dbReference type="PANTHER" id="PTHR43130">
    <property type="entry name" value="ARAC-FAMILY TRANSCRIPTIONAL REGULATOR"/>
    <property type="match status" value="1"/>
</dbReference>
<evidence type="ECO:0000313" key="5">
    <source>
        <dbReference type="Proteomes" id="UP000062973"/>
    </source>
</evidence>
<dbReference type="InterPro" id="IPR052158">
    <property type="entry name" value="INH-QAR"/>
</dbReference>
<dbReference type="SUPFAM" id="SSF46689">
    <property type="entry name" value="Homeodomain-like"/>
    <property type="match status" value="1"/>
</dbReference>
<dbReference type="EMBL" id="CP009110">
    <property type="protein sequence ID" value="AIJ23826.1"/>
    <property type="molecule type" value="Genomic_DNA"/>
</dbReference>
<dbReference type="Pfam" id="PF00857">
    <property type="entry name" value="Isochorismatase"/>
    <property type="match status" value="1"/>
</dbReference>
<dbReference type="Pfam" id="PF01965">
    <property type="entry name" value="DJ-1_PfpI"/>
    <property type="match status" value="1"/>
</dbReference>
<dbReference type="InterPro" id="IPR036380">
    <property type="entry name" value="Isochorismatase-like_sf"/>
</dbReference>
<dbReference type="STRING" id="1068978.AMETH_3734"/>
<keyword evidence="5" id="KW-1185">Reference proteome</keyword>
<dbReference type="eggNOG" id="COG4977">
    <property type="taxonomic scope" value="Bacteria"/>
</dbReference>
<gene>
    <name evidence="4" type="ORF">AMETH_3734</name>
</gene>
<organism evidence="4 5">
    <name type="scientific">Amycolatopsis methanolica 239</name>
    <dbReference type="NCBI Taxonomy" id="1068978"/>
    <lineage>
        <taxon>Bacteria</taxon>
        <taxon>Bacillati</taxon>
        <taxon>Actinomycetota</taxon>
        <taxon>Actinomycetes</taxon>
        <taxon>Pseudonocardiales</taxon>
        <taxon>Pseudonocardiaceae</taxon>
        <taxon>Amycolatopsis</taxon>
        <taxon>Amycolatopsis methanolica group</taxon>
    </lineage>
</organism>
<protein>
    <submittedName>
        <fullName evidence="4">Transcriptional regulator</fullName>
    </submittedName>
</protein>
<evidence type="ECO:0000259" key="3">
    <source>
        <dbReference type="PROSITE" id="PS01124"/>
    </source>
</evidence>
<dbReference type="InterPro" id="IPR000868">
    <property type="entry name" value="Isochorismatase-like_dom"/>
</dbReference>
<evidence type="ECO:0000313" key="4">
    <source>
        <dbReference type="EMBL" id="AIJ23826.1"/>
    </source>
</evidence>
<dbReference type="PANTHER" id="PTHR43130:SF3">
    <property type="entry name" value="HTH-TYPE TRANSCRIPTIONAL REGULATOR RV1931C"/>
    <property type="match status" value="1"/>
</dbReference>
<name>A0A076MXX1_AMYME</name>
<dbReference type="CDD" id="cd03137">
    <property type="entry name" value="GATase1_AraC_1"/>
    <property type="match status" value="1"/>
</dbReference>
<evidence type="ECO:0000256" key="1">
    <source>
        <dbReference type="ARBA" id="ARBA00023015"/>
    </source>
</evidence>
<dbReference type="AlphaFoldDB" id="A0A076MXX1"/>
<dbReference type="Proteomes" id="UP000062973">
    <property type="component" value="Chromosome"/>
</dbReference>
<dbReference type="InterPro" id="IPR002818">
    <property type="entry name" value="DJ-1/PfpI"/>
</dbReference>
<dbReference type="InterPro" id="IPR029062">
    <property type="entry name" value="Class_I_gatase-like"/>
</dbReference>
<dbReference type="InterPro" id="IPR009057">
    <property type="entry name" value="Homeodomain-like_sf"/>
</dbReference>
<dbReference type="GO" id="GO:0003700">
    <property type="term" value="F:DNA-binding transcription factor activity"/>
    <property type="evidence" value="ECO:0007669"/>
    <property type="project" value="InterPro"/>
</dbReference>
<dbReference type="PROSITE" id="PS01124">
    <property type="entry name" value="HTH_ARAC_FAMILY_2"/>
    <property type="match status" value="1"/>
</dbReference>
<dbReference type="Gene3D" id="3.40.50.880">
    <property type="match status" value="1"/>
</dbReference>